<evidence type="ECO:0000256" key="1">
    <source>
        <dbReference type="SAM" id="SignalP"/>
    </source>
</evidence>
<accession>A0A369BVI9</accession>
<sequence>MYGIGSLVILLSAGLLLQPPAAVAADGRDGEFLYGFLAGRYQLVGKGPESTATYAGRVTLARGDSGLVVTREIGGRSVTGSARVETAGENVEVLRIRFAEAGVEYEETCLIGSDLDNYARLTCHLYRPGVRTDAPGLEALFIDPGGR</sequence>
<reference evidence="2 3" key="1">
    <citation type="submission" date="2018-07" db="EMBL/GenBank/DDBJ databases">
        <title>Genomic Encyclopedia of Type Strains, Phase IV (KMG-IV): sequencing the most valuable type-strain genomes for metagenomic binning, comparative biology and taxonomic classification.</title>
        <authorList>
            <person name="Goeker M."/>
        </authorList>
    </citation>
    <scope>NUCLEOTIDE SEQUENCE [LARGE SCALE GENOMIC DNA]</scope>
    <source>
        <strain evidence="2 3">DSM 26407</strain>
    </source>
</reference>
<evidence type="ECO:0008006" key="4">
    <source>
        <dbReference type="Google" id="ProtNLM"/>
    </source>
</evidence>
<dbReference type="RefSeq" id="WP_114281189.1">
    <property type="nucleotide sequence ID" value="NZ_QPJY01000016.1"/>
</dbReference>
<proteinExistence type="predicted"/>
<comment type="caution">
    <text evidence="2">The sequence shown here is derived from an EMBL/GenBank/DDBJ whole genome shotgun (WGS) entry which is preliminary data.</text>
</comment>
<protein>
    <recommendedName>
        <fullName evidence="4">DUF3757 domain-containing protein</fullName>
    </recommendedName>
</protein>
<dbReference type="EMBL" id="QPJY01000016">
    <property type="protein sequence ID" value="RCX24738.1"/>
    <property type="molecule type" value="Genomic_DNA"/>
</dbReference>
<dbReference type="AlphaFoldDB" id="A0A369BVI9"/>
<feature type="signal peptide" evidence="1">
    <location>
        <begin position="1"/>
        <end position="24"/>
    </location>
</feature>
<feature type="chain" id="PRO_5016712708" description="DUF3757 domain-containing protein" evidence="1">
    <location>
        <begin position="25"/>
        <end position="147"/>
    </location>
</feature>
<name>A0A369BVI9_9GAMM</name>
<keyword evidence="3" id="KW-1185">Reference proteome</keyword>
<organism evidence="2 3">
    <name type="scientific">Thioalbus denitrificans</name>
    <dbReference type="NCBI Taxonomy" id="547122"/>
    <lineage>
        <taxon>Bacteria</taxon>
        <taxon>Pseudomonadati</taxon>
        <taxon>Pseudomonadota</taxon>
        <taxon>Gammaproteobacteria</taxon>
        <taxon>Chromatiales</taxon>
        <taxon>Ectothiorhodospiraceae</taxon>
        <taxon>Thioalbus</taxon>
    </lineage>
</organism>
<dbReference type="OrthoDB" id="6400832at2"/>
<dbReference type="Proteomes" id="UP000252707">
    <property type="component" value="Unassembled WGS sequence"/>
</dbReference>
<keyword evidence="1" id="KW-0732">Signal</keyword>
<evidence type="ECO:0000313" key="3">
    <source>
        <dbReference type="Proteomes" id="UP000252707"/>
    </source>
</evidence>
<evidence type="ECO:0000313" key="2">
    <source>
        <dbReference type="EMBL" id="RCX24738.1"/>
    </source>
</evidence>
<gene>
    <name evidence="2" type="ORF">DFQ59_11623</name>
</gene>